<feature type="domain" description="DUF637" evidence="2">
    <location>
        <begin position="267"/>
        <end position="438"/>
    </location>
</feature>
<accession>A0A5E7QHT7</accession>
<feature type="region of interest" description="Disordered" evidence="1">
    <location>
        <begin position="111"/>
        <end position="130"/>
    </location>
</feature>
<gene>
    <name evidence="3" type="ORF">PS880_06250</name>
</gene>
<name>A0A5E7QHT7_PSEFL</name>
<dbReference type="InterPro" id="IPR006915">
    <property type="entry name" value="DUF637_hemagglutn_put"/>
</dbReference>
<evidence type="ECO:0000259" key="2">
    <source>
        <dbReference type="Pfam" id="PF04830"/>
    </source>
</evidence>
<dbReference type="OrthoDB" id="6917795at2"/>
<sequence length="775" mass="79738">MSGQFFAATANQLGRPGRRPRPVWVCAPQQQNSPRAIPLQKKGGFGGSSQTKRDEITDVNNIGSEITTGGDLTLVSGGDQRYQGAKLNSGNDLTLDSGGGITFEAVKDLHQESHEKSKGDLAWNSASGKGQTDETLRQSELIANGKTVINAVDGLHIDLKQIDQKSVSETIDAMVQADPNLAWLKEADARGDVDWRAVKELHDSYSYSHSGLGQGAMLVIAIVVTVLTYGAASAAIGAGAASGSALSAGAAATATSEAVAAGWANIALASGAASLASTGAVSTINNHGNIGRALSDTFSSDSIKQAMIAASVAGFMAAYGPEWFGGKTDPSTNTTTATGSGIGAIPDITNPNAWANFAGMQLTQSALTGVANEALGQGKFGDAMQSALYNILQASAFYSVGNMGFGSGSVANIAAHALTGGLLAEAMGGDFKTGAMAAGASEAMANVLTNGILSGNDEQAKRLQQAAAQIVGVLAAASVNGDVQMGADIAQNGRAYNHDLHEKDAEHFIKGAMEACQSNPEICNTGVDFSKLTDDDILAAMRVEGAHGEGIAGVKPEAIAFIDDFMFSLLPALREQLYSPTASEAERLDVEHKATLLLTVLSLGQGVRNIGNAVQGFETGAVAGVEAAKSGSEASKGAGGVVDDVAAVRPTPKQSEIDVGTDLGQGARPQVSYKNGQEVPYGTSGSVRPDWCIGNVCSVEVKNYNIATNQQGLISNVSKQALQRAENLPQGMQQQVVIDIRGQAVTDAQKNAVIKGIVQKSNGALGPTDIRFKAE</sequence>
<protein>
    <recommendedName>
        <fullName evidence="2">DUF637 domain-containing protein</fullName>
    </recommendedName>
</protein>
<evidence type="ECO:0000313" key="3">
    <source>
        <dbReference type="EMBL" id="VVP61085.1"/>
    </source>
</evidence>
<evidence type="ECO:0000313" key="4">
    <source>
        <dbReference type="Proteomes" id="UP000375525"/>
    </source>
</evidence>
<reference evidence="3 4" key="1">
    <citation type="submission" date="2019-09" db="EMBL/GenBank/DDBJ databases">
        <authorList>
            <person name="Chandra G."/>
            <person name="Truman W A."/>
        </authorList>
    </citation>
    <scope>NUCLEOTIDE SEQUENCE [LARGE SCALE GENOMIC DNA]</scope>
    <source>
        <strain evidence="3">PS880</strain>
    </source>
</reference>
<organism evidence="3 4">
    <name type="scientific">Pseudomonas fluorescens</name>
    <dbReference type="NCBI Taxonomy" id="294"/>
    <lineage>
        <taxon>Bacteria</taxon>
        <taxon>Pseudomonadati</taxon>
        <taxon>Pseudomonadota</taxon>
        <taxon>Gammaproteobacteria</taxon>
        <taxon>Pseudomonadales</taxon>
        <taxon>Pseudomonadaceae</taxon>
        <taxon>Pseudomonas</taxon>
    </lineage>
</organism>
<dbReference type="EMBL" id="CABVIH010000065">
    <property type="protein sequence ID" value="VVP61085.1"/>
    <property type="molecule type" value="Genomic_DNA"/>
</dbReference>
<dbReference type="Pfam" id="PF04830">
    <property type="entry name" value="DUF637"/>
    <property type="match status" value="1"/>
</dbReference>
<proteinExistence type="predicted"/>
<dbReference type="AlphaFoldDB" id="A0A5E7QHT7"/>
<feature type="region of interest" description="Disordered" evidence="1">
    <location>
        <begin position="1"/>
        <end position="21"/>
    </location>
</feature>
<evidence type="ECO:0000256" key="1">
    <source>
        <dbReference type="SAM" id="MobiDB-lite"/>
    </source>
</evidence>
<dbReference type="Proteomes" id="UP000375525">
    <property type="component" value="Unassembled WGS sequence"/>
</dbReference>